<dbReference type="RefSeq" id="WP_378614931.1">
    <property type="nucleotide sequence ID" value="NZ_JBHSAX010000019.1"/>
</dbReference>
<gene>
    <name evidence="1" type="ORF">ACFO0B_24605</name>
</gene>
<comment type="caution">
    <text evidence="1">The sequence shown here is derived from an EMBL/GenBank/DDBJ whole genome shotgun (WGS) entry which is preliminary data.</text>
</comment>
<proteinExistence type="predicted"/>
<protein>
    <recommendedName>
        <fullName evidence="3">DUF4254 domain-containing protein</fullName>
    </recommendedName>
</protein>
<evidence type="ECO:0000313" key="2">
    <source>
        <dbReference type="Proteomes" id="UP001595696"/>
    </source>
</evidence>
<dbReference type="EMBL" id="JBHSAX010000019">
    <property type="protein sequence ID" value="MFC3965180.1"/>
    <property type="molecule type" value="Genomic_DNA"/>
</dbReference>
<accession>A0ABV8DZ42</accession>
<keyword evidence="2" id="KW-1185">Reference proteome</keyword>
<reference evidence="2" key="1">
    <citation type="journal article" date="2019" name="Int. J. Syst. Evol. Microbiol.">
        <title>The Global Catalogue of Microorganisms (GCM) 10K type strain sequencing project: providing services to taxonomists for standard genome sequencing and annotation.</title>
        <authorList>
            <consortium name="The Broad Institute Genomics Platform"/>
            <consortium name="The Broad Institute Genome Sequencing Center for Infectious Disease"/>
            <person name="Wu L."/>
            <person name="Ma J."/>
        </authorList>
    </citation>
    <scope>NUCLEOTIDE SEQUENCE [LARGE SCALE GENOMIC DNA]</scope>
    <source>
        <strain evidence="2">CGMCC 4.7330</strain>
    </source>
</reference>
<sequence length="139" mass="15077">MRDTEMQRWAHRFEILRSELRTGAGTGSAEQLLATQLAAFREFIDTPPWAPLPHLPPPMTDRAAAAGAEHLLLACHYLLALPAVVAAAADAPAARTALAELLDRLGELAADWARDGVDEERACALAEHNHELHHAVRPA</sequence>
<organism evidence="1 2">
    <name type="scientific">Nocardia jiangsuensis</name>
    <dbReference type="NCBI Taxonomy" id="1691563"/>
    <lineage>
        <taxon>Bacteria</taxon>
        <taxon>Bacillati</taxon>
        <taxon>Actinomycetota</taxon>
        <taxon>Actinomycetes</taxon>
        <taxon>Mycobacteriales</taxon>
        <taxon>Nocardiaceae</taxon>
        <taxon>Nocardia</taxon>
    </lineage>
</organism>
<name>A0ABV8DZ42_9NOCA</name>
<evidence type="ECO:0008006" key="3">
    <source>
        <dbReference type="Google" id="ProtNLM"/>
    </source>
</evidence>
<dbReference type="Proteomes" id="UP001595696">
    <property type="component" value="Unassembled WGS sequence"/>
</dbReference>
<evidence type="ECO:0000313" key="1">
    <source>
        <dbReference type="EMBL" id="MFC3965180.1"/>
    </source>
</evidence>